<feature type="chain" id="PRO_5014623892" description="DUF4190 domain-containing protein" evidence="2">
    <location>
        <begin position="25"/>
        <end position="203"/>
    </location>
</feature>
<evidence type="ECO:0000256" key="1">
    <source>
        <dbReference type="SAM" id="Phobius"/>
    </source>
</evidence>
<protein>
    <recommendedName>
        <fullName evidence="5">DUF4190 domain-containing protein</fullName>
    </recommendedName>
</protein>
<feature type="signal peptide" evidence="2">
    <location>
        <begin position="1"/>
        <end position="24"/>
    </location>
</feature>
<evidence type="ECO:0000256" key="2">
    <source>
        <dbReference type="SAM" id="SignalP"/>
    </source>
</evidence>
<keyword evidence="1" id="KW-0472">Membrane</keyword>
<keyword evidence="2" id="KW-0732">Signal</keyword>
<reference evidence="4" key="1">
    <citation type="submission" date="2017-09" db="EMBL/GenBank/DDBJ databases">
        <title>Depth-based differentiation of microbial function through sediment-hosted aquifers and enrichment of novel symbionts in the deep terrestrial subsurface.</title>
        <authorList>
            <person name="Probst A.J."/>
            <person name="Ladd B."/>
            <person name="Jarett J.K."/>
            <person name="Geller-Mcgrath D.E."/>
            <person name="Sieber C.M.K."/>
            <person name="Emerson J.B."/>
            <person name="Anantharaman K."/>
            <person name="Thomas B.C."/>
            <person name="Malmstrom R."/>
            <person name="Stieglmeier M."/>
            <person name="Klingl A."/>
            <person name="Woyke T."/>
            <person name="Ryan C.M."/>
            <person name="Banfield J.F."/>
        </authorList>
    </citation>
    <scope>NUCLEOTIDE SEQUENCE [LARGE SCALE GENOMIC DNA]</scope>
</reference>
<feature type="transmembrane region" description="Helical" evidence="1">
    <location>
        <begin position="172"/>
        <end position="195"/>
    </location>
</feature>
<organism evidence="3 4">
    <name type="scientific">Candidatus Roizmanbacteria bacterium CG03_land_8_20_14_0_80_39_12</name>
    <dbReference type="NCBI Taxonomy" id="1974847"/>
    <lineage>
        <taxon>Bacteria</taxon>
        <taxon>Candidatus Roizmaniibacteriota</taxon>
    </lineage>
</organism>
<proteinExistence type="predicted"/>
<sequence>MRRIIAIIFVLMVFAFVAYKSAFAASTRYATCDACGLCPTVVNGEAPSCTVDSVPGDWKRCVKCLYPEKYPSTSDPDPSNCDTLLIDDATNLPQSPVKVGRQFTMLGCITSGTGVGFKEGAPSFVQALLNVIFSLSGGLAFLYLMYGGFIILTSQADPEKLNYGRRLVTGSIVGLVFTIGSVFMVNLIGSGILHIPGFSGATP</sequence>
<feature type="transmembrane region" description="Helical" evidence="1">
    <location>
        <begin position="127"/>
        <end position="152"/>
    </location>
</feature>
<evidence type="ECO:0000313" key="3">
    <source>
        <dbReference type="EMBL" id="PIV08420.1"/>
    </source>
</evidence>
<gene>
    <name evidence="3" type="ORF">COS52_02790</name>
</gene>
<name>A0A2M7BSH8_9BACT</name>
<dbReference type="EMBL" id="PEVA01000123">
    <property type="protein sequence ID" value="PIV08420.1"/>
    <property type="molecule type" value="Genomic_DNA"/>
</dbReference>
<dbReference type="Proteomes" id="UP000230119">
    <property type="component" value="Unassembled WGS sequence"/>
</dbReference>
<comment type="caution">
    <text evidence="3">The sequence shown here is derived from an EMBL/GenBank/DDBJ whole genome shotgun (WGS) entry which is preliminary data.</text>
</comment>
<keyword evidence="1" id="KW-1133">Transmembrane helix</keyword>
<accession>A0A2M7BSH8</accession>
<dbReference type="AlphaFoldDB" id="A0A2M7BSH8"/>
<evidence type="ECO:0008006" key="5">
    <source>
        <dbReference type="Google" id="ProtNLM"/>
    </source>
</evidence>
<evidence type="ECO:0000313" key="4">
    <source>
        <dbReference type="Proteomes" id="UP000230119"/>
    </source>
</evidence>
<keyword evidence="1" id="KW-0812">Transmembrane</keyword>